<dbReference type="Pfam" id="PF01399">
    <property type="entry name" value="PCI"/>
    <property type="match status" value="1"/>
</dbReference>
<gene>
    <name evidence="4" type="ORF">PUMCH_002413</name>
</gene>
<dbReference type="InterPro" id="IPR045237">
    <property type="entry name" value="COPS7/eIF3m"/>
</dbReference>
<dbReference type="GeneID" id="88173478"/>
<comment type="similarity">
    <text evidence="1">Belongs to the CSN7/EIF3M family. CSN7 subfamily.</text>
</comment>
<dbReference type="PANTHER" id="PTHR15350:SF5">
    <property type="entry name" value="COP9 SIGNALOSOME COMPLEX SUBUNIT 7"/>
    <property type="match status" value="1"/>
</dbReference>
<dbReference type="KEGG" id="asau:88173478"/>
<dbReference type="GO" id="GO:0008180">
    <property type="term" value="C:COP9 signalosome"/>
    <property type="evidence" value="ECO:0007669"/>
    <property type="project" value="UniProtKB-KW"/>
</dbReference>
<dbReference type="Proteomes" id="UP001338582">
    <property type="component" value="Chromosome 3"/>
</dbReference>
<dbReference type="PANTHER" id="PTHR15350">
    <property type="entry name" value="COP9 SIGNALOSOME COMPLEX SUBUNIT 7/DENDRITIC CELL PROTEIN GA17"/>
    <property type="match status" value="1"/>
</dbReference>
<protein>
    <recommendedName>
        <fullName evidence="3">PCI domain-containing protein</fullName>
    </recommendedName>
</protein>
<reference evidence="4 5" key="1">
    <citation type="submission" date="2023-10" db="EMBL/GenBank/DDBJ databases">
        <title>Draft Genome Sequence of Candida saopaulonensis from a very Premature Infant with Sepsis.</title>
        <authorList>
            <person name="Ning Y."/>
            <person name="Dai R."/>
            <person name="Xiao M."/>
            <person name="Xu Y."/>
            <person name="Yan Q."/>
            <person name="Zhang L."/>
        </authorList>
    </citation>
    <scope>NUCLEOTIDE SEQUENCE [LARGE SCALE GENOMIC DNA]</scope>
    <source>
        <strain evidence="4 5">19XY460</strain>
    </source>
</reference>
<dbReference type="AlphaFoldDB" id="A0AAX4HBF6"/>
<evidence type="ECO:0000313" key="4">
    <source>
        <dbReference type="EMBL" id="WPK25110.1"/>
    </source>
</evidence>
<dbReference type="RefSeq" id="XP_062877493.1">
    <property type="nucleotide sequence ID" value="XM_063021423.1"/>
</dbReference>
<dbReference type="InterPro" id="IPR000717">
    <property type="entry name" value="PCI_dom"/>
</dbReference>
<proteinExistence type="inferred from homology"/>
<dbReference type="PROSITE" id="PS50250">
    <property type="entry name" value="PCI"/>
    <property type="match status" value="1"/>
</dbReference>
<keyword evidence="5" id="KW-1185">Reference proteome</keyword>
<keyword evidence="2" id="KW-0736">Signalosome</keyword>
<sequence length="193" mass="22396">MENNHIYQLLAQPRLYNYSSYLELLPGVDQKEANTLELFSFGDIEHYLKYTDQYLSLDNVLIRKLISLSILSIVSRNVGNEIPLKSILTELHYVPSIEDLEDLLIQMIDMECFHATIDQKKGTVYVQQMLVLRDAFNLETHALLRVLTEEDIEHRSVAWARRVLQSWMDAKISPAKEQLLLEPPAPEDKLVIE</sequence>
<name>A0AAX4HBF6_9ASCO</name>
<evidence type="ECO:0000313" key="5">
    <source>
        <dbReference type="Proteomes" id="UP001338582"/>
    </source>
</evidence>
<evidence type="ECO:0000256" key="1">
    <source>
        <dbReference type="ARBA" id="ARBA00008482"/>
    </source>
</evidence>
<accession>A0AAX4HBF6</accession>
<evidence type="ECO:0000256" key="2">
    <source>
        <dbReference type="ARBA" id="ARBA00022790"/>
    </source>
</evidence>
<evidence type="ECO:0000259" key="3">
    <source>
        <dbReference type="PROSITE" id="PS50250"/>
    </source>
</evidence>
<dbReference type="EMBL" id="CP138896">
    <property type="protein sequence ID" value="WPK25110.1"/>
    <property type="molecule type" value="Genomic_DNA"/>
</dbReference>
<feature type="domain" description="PCI" evidence="3">
    <location>
        <begin position="1"/>
        <end position="131"/>
    </location>
</feature>
<organism evidence="4 5">
    <name type="scientific">Australozyma saopauloensis</name>
    <dbReference type="NCBI Taxonomy" id="291208"/>
    <lineage>
        <taxon>Eukaryota</taxon>
        <taxon>Fungi</taxon>
        <taxon>Dikarya</taxon>
        <taxon>Ascomycota</taxon>
        <taxon>Saccharomycotina</taxon>
        <taxon>Pichiomycetes</taxon>
        <taxon>Metschnikowiaceae</taxon>
        <taxon>Australozyma</taxon>
    </lineage>
</organism>